<evidence type="ECO:0000256" key="3">
    <source>
        <dbReference type="ARBA" id="ARBA00022989"/>
    </source>
</evidence>
<dbReference type="Proteomes" id="UP000321491">
    <property type="component" value="Unassembled WGS sequence"/>
</dbReference>
<feature type="transmembrane region" description="Helical" evidence="5">
    <location>
        <begin position="126"/>
        <end position="147"/>
    </location>
</feature>
<feature type="transmembrane region" description="Helical" evidence="5">
    <location>
        <begin position="58"/>
        <end position="75"/>
    </location>
</feature>
<dbReference type="AlphaFoldDB" id="A0A511UW89"/>
<comment type="subcellular location">
    <subcellularLocation>
        <location evidence="1">Membrane</location>
        <topology evidence="1">Multi-pass membrane protein</topology>
    </subcellularLocation>
</comment>
<dbReference type="CDD" id="cd16914">
    <property type="entry name" value="EcfT"/>
    <property type="match status" value="1"/>
</dbReference>
<dbReference type="InterPro" id="IPR003339">
    <property type="entry name" value="ABC/ECF_trnsptr_transmembrane"/>
</dbReference>
<gene>
    <name evidence="6" type="ORF">CQU01_11170</name>
</gene>
<evidence type="ECO:0000256" key="4">
    <source>
        <dbReference type="ARBA" id="ARBA00023136"/>
    </source>
</evidence>
<organism evidence="6 7">
    <name type="scientific">Cerasibacillus quisquiliarum</name>
    <dbReference type="NCBI Taxonomy" id="227865"/>
    <lineage>
        <taxon>Bacteria</taxon>
        <taxon>Bacillati</taxon>
        <taxon>Bacillota</taxon>
        <taxon>Bacilli</taxon>
        <taxon>Bacillales</taxon>
        <taxon>Bacillaceae</taxon>
        <taxon>Cerasibacillus</taxon>
    </lineage>
</organism>
<comment type="caution">
    <text evidence="6">The sequence shown here is derived from an EMBL/GenBank/DDBJ whole genome shotgun (WGS) entry which is preliminary data.</text>
</comment>
<feature type="transmembrane region" description="Helical" evidence="5">
    <location>
        <begin position="15"/>
        <end position="46"/>
    </location>
</feature>
<evidence type="ECO:0000256" key="2">
    <source>
        <dbReference type="ARBA" id="ARBA00022692"/>
    </source>
</evidence>
<reference evidence="6 7" key="1">
    <citation type="submission" date="2019-07" db="EMBL/GenBank/DDBJ databases">
        <title>Whole genome shotgun sequence of Cerasibacillus quisquiliarum NBRC 102429.</title>
        <authorList>
            <person name="Hosoyama A."/>
            <person name="Uohara A."/>
            <person name="Ohji S."/>
            <person name="Ichikawa N."/>
        </authorList>
    </citation>
    <scope>NUCLEOTIDE SEQUENCE [LARGE SCALE GENOMIC DNA]</scope>
    <source>
        <strain evidence="6 7">NBRC 102429</strain>
    </source>
</reference>
<dbReference type="GO" id="GO:0005886">
    <property type="term" value="C:plasma membrane"/>
    <property type="evidence" value="ECO:0007669"/>
    <property type="project" value="TreeGrafter"/>
</dbReference>
<feature type="transmembrane region" description="Helical" evidence="5">
    <location>
        <begin position="257"/>
        <end position="275"/>
    </location>
</feature>
<proteinExistence type="predicted"/>
<keyword evidence="4 5" id="KW-0472">Membrane</keyword>
<feature type="transmembrane region" description="Helical" evidence="5">
    <location>
        <begin position="95"/>
        <end position="114"/>
    </location>
</feature>
<keyword evidence="7" id="KW-1185">Reference proteome</keyword>
<dbReference type="PANTHER" id="PTHR33514:SF13">
    <property type="entry name" value="PROTEIN ABCI12, CHLOROPLASTIC"/>
    <property type="match status" value="1"/>
</dbReference>
<dbReference type="Pfam" id="PF02361">
    <property type="entry name" value="CbiQ"/>
    <property type="match status" value="1"/>
</dbReference>
<feature type="transmembrane region" description="Helical" evidence="5">
    <location>
        <begin position="219"/>
        <end position="245"/>
    </location>
</feature>
<evidence type="ECO:0000313" key="6">
    <source>
        <dbReference type="EMBL" id="GEN30879.1"/>
    </source>
</evidence>
<dbReference type="EMBL" id="BJXW01000011">
    <property type="protein sequence ID" value="GEN30879.1"/>
    <property type="molecule type" value="Genomic_DNA"/>
</dbReference>
<dbReference type="PANTHER" id="PTHR33514">
    <property type="entry name" value="PROTEIN ABCI12, CHLOROPLASTIC"/>
    <property type="match status" value="1"/>
</dbReference>
<protein>
    <submittedName>
        <fullName evidence="6">ABC transporter permease</fullName>
    </submittedName>
</protein>
<evidence type="ECO:0000256" key="5">
    <source>
        <dbReference type="SAM" id="Phobius"/>
    </source>
</evidence>
<evidence type="ECO:0000256" key="1">
    <source>
        <dbReference type="ARBA" id="ARBA00004141"/>
    </source>
</evidence>
<sequence length="280" mass="32913">MSEQGFLSIHPFVQLIYYLLISVTLFHINHPIFIGTSFLLLFTIVWIQDKGETAKKRLLHILLLMGLIILFNPLFVSRGRYILFYLGERQITLEALIYGISLAFMIGGMLLLFISFQHVLHGQRFLYLFANLLPRTALLIMIALRFVPLLMYRLETIRAVHRVRRSNTTPIKTAMFQMQTLITWSLEEAIKTADSMKARGYGNQKRTMYTPYRMEKRDWVVIMLLTLLFLLFFLGSMLGYGNIYIYPQLGTLRFYPLDWVMYIIMIPLYLMPLLIERSTN</sequence>
<name>A0A511UW89_9BACI</name>
<evidence type="ECO:0000313" key="7">
    <source>
        <dbReference type="Proteomes" id="UP000321491"/>
    </source>
</evidence>
<keyword evidence="3 5" id="KW-1133">Transmembrane helix</keyword>
<dbReference type="RefSeq" id="WP_170226627.1">
    <property type="nucleotide sequence ID" value="NZ_BJXW01000011.1"/>
</dbReference>
<accession>A0A511UW89</accession>
<keyword evidence="2 5" id="KW-0812">Transmembrane</keyword>